<dbReference type="EMBL" id="JBJDPD010000001">
    <property type="protein sequence ID" value="MFK3999867.1"/>
    <property type="molecule type" value="Genomic_DNA"/>
</dbReference>
<reference evidence="2 3" key="1">
    <citation type="submission" date="2024-11" db="EMBL/GenBank/DDBJ databases">
        <title>The Natural Products Discovery Center: Release of the First 8490 Sequenced Strains for Exploring Actinobacteria Biosynthetic Diversity.</title>
        <authorList>
            <person name="Kalkreuter E."/>
            <person name="Kautsar S.A."/>
            <person name="Yang D."/>
            <person name="Bader C.D."/>
            <person name="Teijaro C.N."/>
            <person name="Fluegel L."/>
            <person name="Davis C.M."/>
            <person name="Simpson J.R."/>
            <person name="Lauterbach L."/>
            <person name="Steele A.D."/>
            <person name="Gui C."/>
            <person name="Meng S."/>
            <person name="Li G."/>
            <person name="Viehrig K."/>
            <person name="Ye F."/>
            <person name="Su P."/>
            <person name="Kiefer A.F."/>
            <person name="Nichols A."/>
            <person name="Cepeda A.J."/>
            <person name="Yan W."/>
            <person name="Fan B."/>
            <person name="Jiang Y."/>
            <person name="Adhikari A."/>
            <person name="Zheng C.-J."/>
            <person name="Schuster L."/>
            <person name="Cowan T.M."/>
            <person name="Smanski M.J."/>
            <person name="Chevrette M.G."/>
            <person name="De Carvalho L.P.S."/>
            <person name="Shen B."/>
        </authorList>
    </citation>
    <scope>NUCLEOTIDE SEQUENCE [LARGE SCALE GENOMIC DNA]</scope>
    <source>
        <strain evidence="2 3">NPDC077433</strain>
    </source>
</reference>
<feature type="region of interest" description="Disordered" evidence="1">
    <location>
        <begin position="54"/>
        <end position="82"/>
    </location>
</feature>
<protein>
    <submittedName>
        <fullName evidence="2">Uncharacterized protein</fullName>
    </submittedName>
</protein>
<comment type="caution">
    <text evidence="2">The sequence shown here is derived from an EMBL/GenBank/DDBJ whole genome shotgun (WGS) entry which is preliminary data.</text>
</comment>
<feature type="compositionally biased region" description="Basic and acidic residues" evidence="1">
    <location>
        <begin position="54"/>
        <end position="72"/>
    </location>
</feature>
<organism evidence="2 3">
    <name type="scientific">Psychrobacter namhaensis</name>
    <dbReference type="NCBI Taxonomy" id="292734"/>
    <lineage>
        <taxon>Bacteria</taxon>
        <taxon>Pseudomonadati</taxon>
        <taxon>Pseudomonadota</taxon>
        <taxon>Gammaproteobacteria</taxon>
        <taxon>Moraxellales</taxon>
        <taxon>Moraxellaceae</taxon>
        <taxon>Psychrobacter</taxon>
    </lineage>
</organism>
<gene>
    <name evidence="2" type="ORF">ACI2I3_00770</name>
</gene>
<keyword evidence="3" id="KW-1185">Reference proteome</keyword>
<dbReference type="Proteomes" id="UP001620234">
    <property type="component" value="Unassembled WGS sequence"/>
</dbReference>
<accession>A0ABW8L4P3</accession>
<evidence type="ECO:0000313" key="3">
    <source>
        <dbReference type="Proteomes" id="UP001620234"/>
    </source>
</evidence>
<proteinExistence type="predicted"/>
<sequence>MMKKTLKWVGIFFAVLFAIGVIAAIFETDEQAAARELDTKNKEVAAEQVKAEKMQAAKEKEEADKKEQERKAKIVKTRSGIPNLGGRSEAELLTDCQVDIQNKLSNPRSMDITYSNLKYKKEVNHELWLQFYAKNKFNAESKHTGMCEFDDNGNILSSKFE</sequence>
<name>A0ABW8L4P3_9GAMM</name>
<evidence type="ECO:0000313" key="2">
    <source>
        <dbReference type="EMBL" id="MFK3999867.1"/>
    </source>
</evidence>
<dbReference type="RefSeq" id="WP_404671712.1">
    <property type="nucleotide sequence ID" value="NZ_JBJDPD010000001.1"/>
</dbReference>
<evidence type="ECO:0000256" key="1">
    <source>
        <dbReference type="SAM" id="MobiDB-lite"/>
    </source>
</evidence>